<protein>
    <recommendedName>
        <fullName evidence="8">Bcr/CflA family efflux transporter</fullName>
    </recommendedName>
</protein>
<feature type="transmembrane region" description="Helical" evidence="8">
    <location>
        <begin position="281"/>
        <end position="300"/>
    </location>
</feature>
<reference evidence="10 11" key="1">
    <citation type="journal article" date="2016" name="Antonie Van Leeuwenhoek">
        <title>Denitratimonas tolerans gen. nov., sp. nov., a denitrifying bacterium isolated from a bioreactor for tannery wastewater treatment.</title>
        <authorList>
            <person name="Han S.I."/>
            <person name="Kim J.O."/>
            <person name="Lee Y.R."/>
            <person name="Ekpeghere K.I."/>
            <person name="Koh S.C."/>
            <person name="Whang K.S."/>
        </authorList>
    </citation>
    <scope>NUCLEOTIDE SEQUENCE [LARGE SCALE GENOMIC DNA]</scope>
    <source>
        <strain evidence="10 11">KACC 17565</strain>
    </source>
</reference>
<proteinExistence type="inferred from homology"/>
<keyword evidence="6 8" id="KW-1133">Transmembrane helix</keyword>
<evidence type="ECO:0000256" key="2">
    <source>
        <dbReference type="ARBA" id="ARBA00006236"/>
    </source>
</evidence>
<keyword evidence="8" id="KW-0997">Cell inner membrane</keyword>
<evidence type="ECO:0000256" key="7">
    <source>
        <dbReference type="ARBA" id="ARBA00023136"/>
    </source>
</evidence>
<dbReference type="Proteomes" id="UP001364472">
    <property type="component" value="Unassembled WGS sequence"/>
</dbReference>
<comment type="caution">
    <text evidence="10">The sequence shown here is derived from an EMBL/GenBank/DDBJ whole genome shotgun (WGS) entry which is preliminary data.</text>
</comment>
<accession>A0AAW9R1N7</accession>
<dbReference type="GO" id="GO:0015385">
    <property type="term" value="F:sodium:proton antiporter activity"/>
    <property type="evidence" value="ECO:0007669"/>
    <property type="project" value="TreeGrafter"/>
</dbReference>
<dbReference type="Pfam" id="PF07690">
    <property type="entry name" value="MFS_1"/>
    <property type="match status" value="1"/>
</dbReference>
<feature type="transmembrane region" description="Helical" evidence="8">
    <location>
        <begin position="101"/>
        <end position="124"/>
    </location>
</feature>
<feature type="transmembrane region" description="Helical" evidence="8">
    <location>
        <begin position="252"/>
        <end position="269"/>
    </location>
</feature>
<dbReference type="InterPro" id="IPR004812">
    <property type="entry name" value="Efflux_drug-R_Bcr/CmlA"/>
</dbReference>
<dbReference type="GO" id="GO:1990961">
    <property type="term" value="P:xenobiotic detoxification by transmembrane export across the plasma membrane"/>
    <property type="evidence" value="ECO:0007669"/>
    <property type="project" value="InterPro"/>
</dbReference>
<evidence type="ECO:0000313" key="11">
    <source>
        <dbReference type="Proteomes" id="UP001364472"/>
    </source>
</evidence>
<gene>
    <name evidence="10" type="ORF">WB794_02525</name>
</gene>
<feature type="transmembrane region" description="Helical" evidence="8">
    <location>
        <begin position="347"/>
        <end position="368"/>
    </location>
</feature>
<sequence length="416" mass="44396">MPTRSSALLWRLTLLLAGLSMFGPFAIDAIFPAFPALREDFGASHGAVQQTISVYLAAYALMSVLHGPLSDAIGRRPVILAGVTIFVFACIGAALSQSLFWLLVFRALQGMSAGAGLIVARAVIRDCLDGDAAQKLMAQATMIFSVAPAIAPIIGGWILGWSQWHAIFWAMALFAFLVLLACLAWMPETHPAQARTPLRLAALVRGSWAILRNPRFLQLSLAACFNFGALFLYIASAPVVVLEYLGLNEQQFGWMFVPIVAGLMVGSFLSSRLAGRASQSATARLGFGLSLFAALANLAYNLSVDAVSLPWAVIPLGFAAAGIGLAFPLLTILMLDMYPRHRGAAASIQAFTSLSINALIAGLLAPLLAPHRSLLALAAALMCIAAVALWWGYRRGVKRDPVLAPPRPMIEEAEQL</sequence>
<dbReference type="PANTHER" id="PTHR23502">
    <property type="entry name" value="MAJOR FACILITATOR SUPERFAMILY"/>
    <property type="match status" value="1"/>
</dbReference>
<feature type="transmembrane region" description="Helical" evidence="8">
    <location>
        <begin position="12"/>
        <end position="34"/>
    </location>
</feature>
<evidence type="ECO:0000256" key="3">
    <source>
        <dbReference type="ARBA" id="ARBA00022448"/>
    </source>
</evidence>
<feature type="transmembrane region" description="Helical" evidence="8">
    <location>
        <begin position="312"/>
        <end position="335"/>
    </location>
</feature>
<dbReference type="GO" id="GO:0042910">
    <property type="term" value="F:xenobiotic transmembrane transporter activity"/>
    <property type="evidence" value="ECO:0007669"/>
    <property type="project" value="InterPro"/>
</dbReference>
<comment type="similarity">
    <text evidence="2 8">Belongs to the major facilitator superfamily. Bcr/CmlA family.</text>
</comment>
<dbReference type="GO" id="GO:0005886">
    <property type="term" value="C:plasma membrane"/>
    <property type="evidence" value="ECO:0007669"/>
    <property type="project" value="UniProtKB-SubCell"/>
</dbReference>
<dbReference type="InterPro" id="IPR001958">
    <property type="entry name" value="Tet-R_TetA/multi-R_MdtG-like"/>
</dbReference>
<keyword evidence="7 8" id="KW-0472">Membrane</keyword>
<dbReference type="SUPFAM" id="SSF103473">
    <property type="entry name" value="MFS general substrate transporter"/>
    <property type="match status" value="1"/>
</dbReference>
<organism evidence="10 11">
    <name type="scientific">Denitratimonas tolerans</name>
    <dbReference type="NCBI Taxonomy" id="1338420"/>
    <lineage>
        <taxon>Bacteria</taxon>
        <taxon>Pseudomonadati</taxon>
        <taxon>Pseudomonadota</taxon>
        <taxon>Gammaproteobacteria</taxon>
        <taxon>Lysobacterales</taxon>
        <taxon>Lysobacteraceae</taxon>
        <taxon>Denitratimonas</taxon>
    </lineage>
</organism>
<dbReference type="PRINTS" id="PR01035">
    <property type="entry name" value="TCRTETA"/>
</dbReference>
<keyword evidence="11" id="KW-1185">Reference proteome</keyword>
<dbReference type="Gene3D" id="1.20.1720.10">
    <property type="entry name" value="Multidrug resistance protein D"/>
    <property type="match status" value="1"/>
</dbReference>
<feature type="transmembrane region" description="Helical" evidence="8">
    <location>
        <begin position="166"/>
        <end position="186"/>
    </location>
</feature>
<feature type="domain" description="Major facilitator superfamily (MFS) profile" evidence="9">
    <location>
        <begin position="12"/>
        <end position="397"/>
    </location>
</feature>
<name>A0AAW9R1N7_9GAMM</name>
<feature type="transmembrane region" description="Helical" evidence="8">
    <location>
        <begin position="374"/>
        <end position="393"/>
    </location>
</feature>
<evidence type="ECO:0000256" key="8">
    <source>
        <dbReference type="RuleBase" id="RU365088"/>
    </source>
</evidence>
<evidence type="ECO:0000259" key="9">
    <source>
        <dbReference type="PROSITE" id="PS50850"/>
    </source>
</evidence>
<evidence type="ECO:0000256" key="4">
    <source>
        <dbReference type="ARBA" id="ARBA00022475"/>
    </source>
</evidence>
<feature type="transmembrane region" description="Helical" evidence="8">
    <location>
        <begin position="216"/>
        <end position="240"/>
    </location>
</feature>
<keyword evidence="5 8" id="KW-0812">Transmembrane</keyword>
<evidence type="ECO:0000256" key="6">
    <source>
        <dbReference type="ARBA" id="ARBA00022989"/>
    </source>
</evidence>
<dbReference type="InterPro" id="IPR020846">
    <property type="entry name" value="MFS_dom"/>
</dbReference>
<dbReference type="InterPro" id="IPR011701">
    <property type="entry name" value="MFS"/>
</dbReference>
<evidence type="ECO:0000256" key="5">
    <source>
        <dbReference type="ARBA" id="ARBA00022692"/>
    </source>
</evidence>
<keyword evidence="3 8" id="KW-0813">Transport</keyword>
<evidence type="ECO:0000313" key="10">
    <source>
        <dbReference type="EMBL" id="MEJ1248556.1"/>
    </source>
</evidence>
<feature type="transmembrane region" description="Helical" evidence="8">
    <location>
        <begin position="77"/>
        <end position="95"/>
    </location>
</feature>
<dbReference type="RefSeq" id="WP_337334268.1">
    <property type="nucleotide sequence ID" value="NZ_JBBDHC010000002.1"/>
</dbReference>
<dbReference type="NCBIfam" id="TIGR00710">
    <property type="entry name" value="efflux_Bcr_CflA"/>
    <property type="match status" value="1"/>
</dbReference>
<dbReference type="CDD" id="cd17320">
    <property type="entry name" value="MFS_MdfA_MDR_like"/>
    <property type="match status" value="1"/>
</dbReference>
<dbReference type="AlphaFoldDB" id="A0AAW9R1N7"/>
<dbReference type="EMBL" id="JBBDHC010000002">
    <property type="protein sequence ID" value="MEJ1248556.1"/>
    <property type="molecule type" value="Genomic_DNA"/>
</dbReference>
<evidence type="ECO:0000256" key="1">
    <source>
        <dbReference type="ARBA" id="ARBA00004651"/>
    </source>
</evidence>
<feature type="transmembrane region" description="Helical" evidence="8">
    <location>
        <begin position="46"/>
        <end position="65"/>
    </location>
</feature>
<comment type="subcellular location">
    <subcellularLocation>
        <location evidence="8">Cell inner membrane</location>
        <topology evidence="8">Multi-pass membrane protein</topology>
    </subcellularLocation>
    <subcellularLocation>
        <location evidence="1">Cell membrane</location>
        <topology evidence="1">Multi-pass membrane protein</topology>
    </subcellularLocation>
</comment>
<dbReference type="InterPro" id="IPR036259">
    <property type="entry name" value="MFS_trans_sf"/>
</dbReference>
<dbReference type="PROSITE" id="PS50850">
    <property type="entry name" value="MFS"/>
    <property type="match status" value="1"/>
</dbReference>
<dbReference type="PANTHER" id="PTHR23502:SF132">
    <property type="entry name" value="POLYAMINE TRANSPORTER 2-RELATED"/>
    <property type="match status" value="1"/>
</dbReference>
<keyword evidence="4" id="KW-1003">Cell membrane</keyword>
<feature type="transmembrane region" description="Helical" evidence="8">
    <location>
        <begin position="136"/>
        <end position="160"/>
    </location>
</feature>